<protein>
    <submittedName>
        <fullName evidence="1">Uncharacterized protein</fullName>
    </submittedName>
</protein>
<proteinExistence type="predicted"/>
<evidence type="ECO:0000313" key="1">
    <source>
        <dbReference type="EMBL" id="KAF7635314.1"/>
    </source>
</evidence>
<comment type="caution">
    <text evidence="1">The sequence shown here is derived from an EMBL/GenBank/DDBJ whole genome shotgun (WGS) entry which is preliminary data.</text>
</comment>
<reference evidence="1" key="1">
    <citation type="journal article" date="2020" name="Ecol. Evol.">
        <title>Genome structure and content of the rice root-knot nematode (Meloidogyne graminicola).</title>
        <authorList>
            <person name="Phan N.T."/>
            <person name="Danchin E.G.J."/>
            <person name="Klopp C."/>
            <person name="Perfus-Barbeoch L."/>
            <person name="Kozlowski D.K."/>
            <person name="Koutsovoulos G.D."/>
            <person name="Lopez-Roques C."/>
            <person name="Bouchez O."/>
            <person name="Zahm M."/>
            <person name="Besnard G."/>
            <person name="Bellafiore S."/>
        </authorList>
    </citation>
    <scope>NUCLEOTIDE SEQUENCE</scope>
    <source>
        <strain evidence="1">VN-18</strain>
    </source>
</reference>
<accession>A0A8S9ZPF1</accession>
<dbReference type="EMBL" id="JABEBT010000044">
    <property type="protein sequence ID" value="KAF7635314.1"/>
    <property type="molecule type" value="Genomic_DNA"/>
</dbReference>
<name>A0A8S9ZPF1_9BILA</name>
<gene>
    <name evidence="1" type="ORF">Mgra_00005282</name>
</gene>
<keyword evidence="2" id="KW-1185">Reference proteome</keyword>
<sequence>MSNQLFKTKLSYLTLFRTFCANQPSIRKMEVFSLEPMTSTQKAYLREQFELNYIEKGQSLEINFQTKRFLGPNELEIFIDQKKMKTIPKLYEIIGGKASDARYTSPPGKPKGAEARIFSNEDSPVYQGIARKLGYKPLKGFQHP</sequence>
<dbReference type="Proteomes" id="UP000605970">
    <property type="component" value="Unassembled WGS sequence"/>
</dbReference>
<evidence type="ECO:0000313" key="2">
    <source>
        <dbReference type="Proteomes" id="UP000605970"/>
    </source>
</evidence>
<organism evidence="1 2">
    <name type="scientific">Meloidogyne graminicola</name>
    <dbReference type="NCBI Taxonomy" id="189291"/>
    <lineage>
        <taxon>Eukaryota</taxon>
        <taxon>Metazoa</taxon>
        <taxon>Ecdysozoa</taxon>
        <taxon>Nematoda</taxon>
        <taxon>Chromadorea</taxon>
        <taxon>Rhabditida</taxon>
        <taxon>Tylenchina</taxon>
        <taxon>Tylenchomorpha</taxon>
        <taxon>Tylenchoidea</taxon>
        <taxon>Meloidogynidae</taxon>
        <taxon>Meloidogyninae</taxon>
        <taxon>Meloidogyne</taxon>
    </lineage>
</organism>
<dbReference type="AlphaFoldDB" id="A0A8S9ZPF1"/>
<dbReference type="OrthoDB" id="5821500at2759"/>